<gene>
    <name evidence="5" type="ORF">BN59_00264</name>
</gene>
<evidence type="ECO:0000256" key="3">
    <source>
        <dbReference type="SAM" id="SignalP"/>
    </source>
</evidence>
<feature type="signal peptide" evidence="3">
    <location>
        <begin position="1"/>
        <end position="19"/>
    </location>
</feature>
<evidence type="ECO:0000256" key="2">
    <source>
        <dbReference type="SAM" id="Phobius"/>
    </source>
</evidence>
<dbReference type="Proteomes" id="UP000044071">
    <property type="component" value="Unassembled WGS sequence"/>
</dbReference>
<dbReference type="EMBL" id="CCSB01000001">
    <property type="protein sequence ID" value="CDZ76000.1"/>
    <property type="molecule type" value="Genomic_DNA"/>
</dbReference>
<feature type="chain" id="PRO_5009743940" description="DUF7939 domain-containing protein" evidence="3">
    <location>
        <begin position="20"/>
        <end position="569"/>
    </location>
</feature>
<evidence type="ECO:0000313" key="6">
    <source>
        <dbReference type="Proteomes" id="UP000044071"/>
    </source>
</evidence>
<dbReference type="AlphaFoldDB" id="A0A078KNS6"/>
<feature type="region of interest" description="Disordered" evidence="1">
    <location>
        <begin position="394"/>
        <end position="426"/>
    </location>
</feature>
<dbReference type="STRING" id="1034943.BN59_00264"/>
<dbReference type="InterPro" id="IPR025738">
    <property type="entry name" value="BatD"/>
</dbReference>
<keyword evidence="6" id="KW-1185">Reference proteome</keyword>
<proteinExistence type="predicted"/>
<keyword evidence="2" id="KW-0812">Transmembrane</keyword>
<dbReference type="InterPro" id="IPR057699">
    <property type="entry name" value="DUF7939"/>
</dbReference>
<keyword evidence="2" id="KW-0472">Membrane</keyword>
<feature type="transmembrane region" description="Helical" evidence="2">
    <location>
        <begin position="433"/>
        <end position="452"/>
    </location>
</feature>
<dbReference type="PANTHER" id="PTHR40940">
    <property type="entry name" value="PROTEIN BATD-RELATED"/>
    <property type="match status" value="1"/>
</dbReference>
<sequence>MKRFILGLILLCCYGLAFAEVSLRVDKPQVQLGQPFTLTLTIEGSQINAAPDLMPLQKDFSIDSSESNINYSIVNGQVRSISEWTLVMTAKRTGLLSIPSIQVGNEKTAPLTIEVTDEAPAATTPTPQSQQNPAQPRVMQQQQQQDIMLTTDVSNPSPYVNQQIIYTVRLFNSSRLLDANYQPPEVEDALFVPMGTGRRYQVTENGRMYAVEEQQFAVFPQKTGYLKIKPPSFNALIYDFSPKRISVEAQPTTLNVKPIPPQFKGKNWLPAKQVTLSESYDKSTATLMEGSTLVRTVVLQAAAVPAQLLPTLDFANSDQFSVYPEQPVTNNQFRQQDLVGTSTVKVTYLFNKSGKVTIPTLSLAWFNTSTGKEEISSLPGFAIDVTAAAGTGKVNKTPAPVVQTAAPSQSKPPSQKKSPANNPSPQVKPQSALAWWVAGVFALAWLLTVVAWRWQRVGQTQPGQSKAQIMKELSLACANNQPKEARNALLKWGQLQWPDETLLNLFDLEQLAGESALKEQINHLAHGLYQGGSKDAWQGSDLWQAVADFKPSAGTTEEKANPLPPLHRI</sequence>
<dbReference type="OrthoDB" id="5293418at2"/>
<accession>A0A078KNS6</accession>
<keyword evidence="2" id="KW-1133">Transmembrane helix</keyword>
<keyword evidence="3" id="KW-0732">Signal</keyword>
<dbReference type="RefSeq" id="WP_043872620.1">
    <property type="nucleotide sequence ID" value="NZ_CCVW01000001.1"/>
</dbReference>
<evidence type="ECO:0000313" key="5">
    <source>
        <dbReference type="EMBL" id="CDZ76000.1"/>
    </source>
</evidence>
<feature type="domain" description="DUF7939" evidence="4">
    <location>
        <begin position="468"/>
        <end position="551"/>
    </location>
</feature>
<evidence type="ECO:0000259" key="4">
    <source>
        <dbReference type="Pfam" id="PF25607"/>
    </source>
</evidence>
<organism evidence="5 6">
    <name type="scientific">Legionella massiliensis</name>
    <dbReference type="NCBI Taxonomy" id="1034943"/>
    <lineage>
        <taxon>Bacteria</taxon>
        <taxon>Pseudomonadati</taxon>
        <taxon>Pseudomonadota</taxon>
        <taxon>Gammaproteobacteria</taxon>
        <taxon>Legionellales</taxon>
        <taxon>Legionellaceae</taxon>
        <taxon>Legionella</taxon>
    </lineage>
</organism>
<dbReference type="Pfam" id="PF13584">
    <property type="entry name" value="BatD"/>
    <property type="match status" value="1"/>
</dbReference>
<feature type="compositionally biased region" description="Low complexity" evidence="1">
    <location>
        <begin position="405"/>
        <end position="425"/>
    </location>
</feature>
<evidence type="ECO:0000256" key="1">
    <source>
        <dbReference type="SAM" id="MobiDB-lite"/>
    </source>
</evidence>
<reference evidence="5 6" key="1">
    <citation type="submission" date="2014-06" db="EMBL/GenBank/DDBJ databases">
        <authorList>
            <person name="Urmite Genomes Urmite Genomes"/>
        </authorList>
    </citation>
    <scope>NUCLEOTIDE SEQUENCE [LARGE SCALE GENOMIC DNA]</scope>
</reference>
<dbReference type="eggNOG" id="COG0457">
    <property type="taxonomic scope" value="Bacteria"/>
</dbReference>
<dbReference type="PANTHER" id="PTHR40940:SF1">
    <property type="entry name" value="PROTEIN BATD"/>
    <property type="match status" value="1"/>
</dbReference>
<name>A0A078KNS6_9GAMM</name>
<protein>
    <recommendedName>
        <fullName evidence="4">DUF7939 domain-containing protein</fullName>
    </recommendedName>
</protein>
<dbReference type="Pfam" id="PF25607">
    <property type="entry name" value="DUF7939"/>
    <property type="match status" value="1"/>
</dbReference>